<dbReference type="Proteomes" id="UP001224997">
    <property type="component" value="Unassembled WGS sequence"/>
</dbReference>
<keyword evidence="1" id="KW-0472">Membrane</keyword>
<sequence>MQQIGGVMIVIAAMLIGGLLGWRRAARLGGNRRDRAQYAAGYALALAVIGLFATVILDRMI</sequence>
<keyword evidence="3" id="KW-1185">Reference proteome</keyword>
<accession>A0ABT9JBM9</accession>
<gene>
    <name evidence="2" type="ORF">Q5Y72_09055</name>
</gene>
<evidence type="ECO:0000256" key="1">
    <source>
        <dbReference type="SAM" id="Phobius"/>
    </source>
</evidence>
<organism evidence="2 3">
    <name type="scientific">Paracoccus spongiarum</name>
    <dbReference type="NCBI Taxonomy" id="3064387"/>
    <lineage>
        <taxon>Bacteria</taxon>
        <taxon>Pseudomonadati</taxon>
        <taxon>Pseudomonadota</taxon>
        <taxon>Alphaproteobacteria</taxon>
        <taxon>Rhodobacterales</taxon>
        <taxon>Paracoccaceae</taxon>
        <taxon>Paracoccus</taxon>
    </lineage>
</organism>
<feature type="transmembrane region" description="Helical" evidence="1">
    <location>
        <begin position="6"/>
        <end position="26"/>
    </location>
</feature>
<feature type="transmembrane region" description="Helical" evidence="1">
    <location>
        <begin position="38"/>
        <end position="57"/>
    </location>
</feature>
<dbReference type="EMBL" id="JAVAMQ010000006">
    <property type="protein sequence ID" value="MDP5307243.1"/>
    <property type="molecule type" value="Genomic_DNA"/>
</dbReference>
<dbReference type="RefSeq" id="WP_305963090.1">
    <property type="nucleotide sequence ID" value="NZ_JAVAMQ010000006.1"/>
</dbReference>
<evidence type="ECO:0000313" key="3">
    <source>
        <dbReference type="Proteomes" id="UP001224997"/>
    </source>
</evidence>
<keyword evidence="1" id="KW-0812">Transmembrane</keyword>
<evidence type="ECO:0008006" key="4">
    <source>
        <dbReference type="Google" id="ProtNLM"/>
    </source>
</evidence>
<comment type="caution">
    <text evidence="2">The sequence shown here is derived from an EMBL/GenBank/DDBJ whole genome shotgun (WGS) entry which is preliminary data.</text>
</comment>
<name>A0ABT9JBM9_9RHOB</name>
<reference evidence="2 3" key="1">
    <citation type="submission" date="2023-08" db="EMBL/GenBank/DDBJ databases">
        <authorList>
            <person name="Park J.-S."/>
        </authorList>
    </citation>
    <scope>NUCLEOTIDE SEQUENCE [LARGE SCALE GENOMIC DNA]</scope>
    <source>
        <strain evidence="2 3">2205BS29-5</strain>
    </source>
</reference>
<protein>
    <recommendedName>
        <fullName evidence="4">Apolipoprotein acyltransferase</fullName>
    </recommendedName>
</protein>
<proteinExistence type="predicted"/>
<evidence type="ECO:0000313" key="2">
    <source>
        <dbReference type="EMBL" id="MDP5307243.1"/>
    </source>
</evidence>
<keyword evidence="1" id="KW-1133">Transmembrane helix</keyword>